<dbReference type="Gene3D" id="2.60.120.40">
    <property type="match status" value="1"/>
</dbReference>
<keyword evidence="4" id="KW-0175">Coiled coil</keyword>
<feature type="coiled-coil region" evidence="4">
    <location>
        <begin position="241"/>
        <end position="296"/>
    </location>
</feature>
<name>A0AA89BQ34_PINIB</name>
<accession>A0AA89BQ34</accession>
<dbReference type="GO" id="GO:0005615">
    <property type="term" value="C:extracellular space"/>
    <property type="evidence" value="ECO:0007669"/>
    <property type="project" value="TreeGrafter"/>
</dbReference>
<dbReference type="PROSITE" id="PS50871">
    <property type="entry name" value="C1Q"/>
    <property type="match status" value="1"/>
</dbReference>
<keyword evidence="8" id="KW-1185">Reference proteome</keyword>
<comment type="caution">
    <text evidence="7">The sequence shown here is derived from an EMBL/GenBank/DDBJ whole genome shotgun (WGS) entry which is preliminary data.</text>
</comment>
<keyword evidence="2" id="KW-0964">Secreted</keyword>
<gene>
    <name evidence="7" type="ORF">FSP39_017745</name>
</gene>
<dbReference type="SUPFAM" id="SSF49842">
    <property type="entry name" value="TNF-like"/>
    <property type="match status" value="1"/>
</dbReference>
<proteinExistence type="predicted"/>
<comment type="subcellular location">
    <subcellularLocation>
        <location evidence="1">Secreted</location>
    </subcellularLocation>
</comment>
<evidence type="ECO:0000256" key="4">
    <source>
        <dbReference type="SAM" id="Coils"/>
    </source>
</evidence>
<dbReference type="PANTHER" id="PTHR22923">
    <property type="entry name" value="CEREBELLIN-RELATED"/>
    <property type="match status" value="1"/>
</dbReference>
<evidence type="ECO:0000256" key="3">
    <source>
        <dbReference type="ARBA" id="ARBA00022729"/>
    </source>
</evidence>
<dbReference type="SMART" id="SM00110">
    <property type="entry name" value="C1Q"/>
    <property type="match status" value="1"/>
</dbReference>
<reference evidence="7" key="1">
    <citation type="submission" date="2019-08" db="EMBL/GenBank/DDBJ databases">
        <title>The improved chromosome-level genome for the pearl oyster Pinctada fucata martensii using PacBio sequencing and Hi-C.</title>
        <authorList>
            <person name="Zheng Z."/>
        </authorList>
    </citation>
    <scope>NUCLEOTIDE SEQUENCE</scope>
    <source>
        <strain evidence="7">ZZ-2019</strain>
        <tissue evidence="7">Adductor muscle</tissue>
    </source>
</reference>
<evidence type="ECO:0000256" key="1">
    <source>
        <dbReference type="ARBA" id="ARBA00004613"/>
    </source>
</evidence>
<dbReference type="Proteomes" id="UP001186944">
    <property type="component" value="Unassembled WGS sequence"/>
</dbReference>
<evidence type="ECO:0000313" key="7">
    <source>
        <dbReference type="EMBL" id="KAK3091180.1"/>
    </source>
</evidence>
<feature type="chain" id="PRO_5041661150" description="C1q domain-containing protein" evidence="5">
    <location>
        <begin position="21"/>
        <end position="478"/>
    </location>
</feature>
<dbReference type="AlphaFoldDB" id="A0AA89BQ34"/>
<dbReference type="Pfam" id="PF00386">
    <property type="entry name" value="C1q"/>
    <property type="match status" value="1"/>
</dbReference>
<dbReference type="InterPro" id="IPR001073">
    <property type="entry name" value="C1q_dom"/>
</dbReference>
<dbReference type="InterPro" id="IPR050822">
    <property type="entry name" value="Cerebellin_Synaptic_Org"/>
</dbReference>
<dbReference type="InterPro" id="IPR008983">
    <property type="entry name" value="Tumour_necrosis_fac-like_dom"/>
</dbReference>
<dbReference type="EMBL" id="VSWD01000010">
    <property type="protein sequence ID" value="KAK3091180.1"/>
    <property type="molecule type" value="Genomic_DNA"/>
</dbReference>
<feature type="signal peptide" evidence="5">
    <location>
        <begin position="1"/>
        <end position="20"/>
    </location>
</feature>
<feature type="domain" description="C1q" evidence="6">
    <location>
        <begin position="351"/>
        <end position="478"/>
    </location>
</feature>
<sequence length="478" mass="54430">MVVGIRGVILLMWIILEVECQSLLKQNECGNNMGSKTADNGLSLEDIRQQFHKQMLSMKDEMMKMKDKQDQKLSELESRVSGQSNSMRLSDMNTQTLTKKVNQHLQKYNEDSRMLLNTTGLVEDISLRTDRCENKIINLKDDLRIMENKTRKNAAANLERTEEIRRMNSSIAVMRNNVIKLELDVDSIRTLELKVDNQNKSVTDLHVALKGLNDSNASLGVKFESRFVAINQTVTEAKVSLNKSNTDLQRLKESINHLTNQTTVSDSNLARQDTQLRNLENLTNQMLASMQRERENTGQMNGTIWGLENVIRSLQHDIVDSNEIERKLTNFERSIRESEVRMSSVNVTLQGLKLRCGFTAQLGNGTNIRAKRILPFRHVYSNIGNAYNISDFKFYAPVSGMYYFHVMVCSQKGRRATVHIMKGQTRHGFVYAEDQSNYDCAGNGVMAELTSGEAVWVAAAHYSRYDPNTFFTGFLARS</sequence>
<organism evidence="7 8">
    <name type="scientific">Pinctada imbricata</name>
    <name type="common">Atlantic pearl-oyster</name>
    <name type="synonym">Pinctada martensii</name>
    <dbReference type="NCBI Taxonomy" id="66713"/>
    <lineage>
        <taxon>Eukaryota</taxon>
        <taxon>Metazoa</taxon>
        <taxon>Spiralia</taxon>
        <taxon>Lophotrochozoa</taxon>
        <taxon>Mollusca</taxon>
        <taxon>Bivalvia</taxon>
        <taxon>Autobranchia</taxon>
        <taxon>Pteriomorphia</taxon>
        <taxon>Pterioida</taxon>
        <taxon>Pterioidea</taxon>
        <taxon>Pteriidae</taxon>
        <taxon>Pinctada</taxon>
    </lineage>
</organism>
<evidence type="ECO:0000256" key="2">
    <source>
        <dbReference type="ARBA" id="ARBA00022525"/>
    </source>
</evidence>
<dbReference type="PANTHER" id="PTHR22923:SF62">
    <property type="entry name" value="CVP18"/>
    <property type="match status" value="1"/>
</dbReference>
<evidence type="ECO:0000259" key="6">
    <source>
        <dbReference type="PROSITE" id="PS50871"/>
    </source>
</evidence>
<keyword evidence="3 5" id="KW-0732">Signal</keyword>
<evidence type="ECO:0000256" key="5">
    <source>
        <dbReference type="SAM" id="SignalP"/>
    </source>
</evidence>
<protein>
    <recommendedName>
        <fullName evidence="6">C1q domain-containing protein</fullName>
    </recommendedName>
</protein>
<evidence type="ECO:0000313" key="8">
    <source>
        <dbReference type="Proteomes" id="UP001186944"/>
    </source>
</evidence>